<evidence type="ECO:0000256" key="4">
    <source>
        <dbReference type="ARBA" id="ARBA00022723"/>
    </source>
</evidence>
<protein>
    <submittedName>
        <fullName evidence="8">Uncharacterized protein</fullName>
    </submittedName>
</protein>
<dbReference type="GO" id="GO:0005739">
    <property type="term" value="C:mitochondrion"/>
    <property type="evidence" value="ECO:0007669"/>
    <property type="project" value="TreeGrafter"/>
</dbReference>
<comment type="cofactor">
    <cofactor evidence="1">
        <name>Zn(2+)</name>
        <dbReference type="ChEBI" id="CHEBI:29105"/>
    </cofactor>
</comment>
<keyword evidence="9" id="KW-1185">Reference proteome</keyword>
<keyword evidence="7" id="KW-0862">Zinc</keyword>
<dbReference type="GO" id="GO:1990180">
    <property type="term" value="P:mitochondrial tRNA 3'-end processing"/>
    <property type="evidence" value="ECO:0007669"/>
    <property type="project" value="TreeGrafter"/>
</dbReference>
<evidence type="ECO:0000256" key="1">
    <source>
        <dbReference type="ARBA" id="ARBA00001947"/>
    </source>
</evidence>
<evidence type="ECO:0000256" key="2">
    <source>
        <dbReference type="ARBA" id="ARBA00022694"/>
    </source>
</evidence>
<keyword evidence="4" id="KW-0479">Metal-binding</keyword>
<keyword evidence="2" id="KW-0819">tRNA processing</keyword>
<dbReference type="Proteomes" id="UP001237642">
    <property type="component" value="Unassembled WGS sequence"/>
</dbReference>
<dbReference type="PANTHER" id="PTHR12553">
    <property type="entry name" value="ZINC PHOSPHODIESTERASE ELAC PROTEIN 2"/>
    <property type="match status" value="1"/>
</dbReference>
<evidence type="ECO:0000256" key="5">
    <source>
        <dbReference type="ARBA" id="ARBA00022759"/>
    </source>
</evidence>
<organism evidence="8 9">
    <name type="scientific">Heracleum sosnowskyi</name>
    <dbReference type="NCBI Taxonomy" id="360622"/>
    <lineage>
        <taxon>Eukaryota</taxon>
        <taxon>Viridiplantae</taxon>
        <taxon>Streptophyta</taxon>
        <taxon>Embryophyta</taxon>
        <taxon>Tracheophyta</taxon>
        <taxon>Spermatophyta</taxon>
        <taxon>Magnoliopsida</taxon>
        <taxon>eudicotyledons</taxon>
        <taxon>Gunneridae</taxon>
        <taxon>Pentapetalae</taxon>
        <taxon>asterids</taxon>
        <taxon>campanulids</taxon>
        <taxon>Apiales</taxon>
        <taxon>Apiaceae</taxon>
        <taxon>Apioideae</taxon>
        <taxon>apioid superclade</taxon>
        <taxon>Tordylieae</taxon>
        <taxon>Tordyliinae</taxon>
        <taxon>Heracleum</taxon>
    </lineage>
</organism>
<sequence>MDHESEVPKAADYALRKAAIEVELFPSYERHTDASVSGILYPTASSFEECIEEQLNSGRPNLVHKFKMVELPRIPGIFYFSLWKLVCGLCREVRKLGSGRLSCPPLFENILVQLMNLPYEFLWGLQSFCTEDRIKLSKIDHMFLSRVCSETADGLPGLLLILAGIGDEGLSLWGCSPDWMELLIMIHKRKMADSIVLIDDEVVKMLANLLQPVSASESRQNHNELYNLQM</sequence>
<comment type="caution">
    <text evidence="8">The sequence shown here is derived from an EMBL/GenBank/DDBJ whole genome shotgun (WGS) entry which is preliminary data.</text>
</comment>
<evidence type="ECO:0000313" key="9">
    <source>
        <dbReference type="Proteomes" id="UP001237642"/>
    </source>
</evidence>
<proteinExistence type="predicted"/>
<keyword evidence="5" id="KW-0255">Endonuclease</keyword>
<dbReference type="GO" id="GO:0042781">
    <property type="term" value="F:3'-tRNA processing endoribonuclease activity"/>
    <property type="evidence" value="ECO:0007669"/>
    <property type="project" value="InterPro"/>
</dbReference>
<dbReference type="EMBL" id="JAUIZM010000009">
    <property type="protein sequence ID" value="KAK1362945.1"/>
    <property type="molecule type" value="Genomic_DNA"/>
</dbReference>
<name>A0AAD8H8M3_9APIA</name>
<dbReference type="InterPro" id="IPR047151">
    <property type="entry name" value="RNZ2-like"/>
</dbReference>
<reference evidence="8" key="1">
    <citation type="submission" date="2023-02" db="EMBL/GenBank/DDBJ databases">
        <title>Genome of toxic invasive species Heracleum sosnowskyi carries increased number of genes despite the absence of recent whole-genome duplications.</title>
        <authorList>
            <person name="Schelkunov M."/>
            <person name="Shtratnikova V."/>
            <person name="Makarenko M."/>
            <person name="Klepikova A."/>
            <person name="Omelchenko D."/>
            <person name="Novikova G."/>
            <person name="Obukhova E."/>
            <person name="Bogdanov V."/>
            <person name="Penin A."/>
            <person name="Logacheva M."/>
        </authorList>
    </citation>
    <scope>NUCLEOTIDE SEQUENCE</scope>
    <source>
        <strain evidence="8">Hsosn_3</strain>
        <tissue evidence="8">Leaf</tissue>
    </source>
</reference>
<keyword evidence="6" id="KW-0378">Hydrolase</keyword>
<evidence type="ECO:0000313" key="8">
    <source>
        <dbReference type="EMBL" id="KAK1362945.1"/>
    </source>
</evidence>
<gene>
    <name evidence="8" type="ORF">POM88_038506</name>
</gene>
<evidence type="ECO:0000256" key="3">
    <source>
        <dbReference type="ARBA" id="ARBA00022722"/>
    </source>
</evidence>
<evidence type="ECO:0000256" key="7">
    <source>
        <dbReference type="ARBA" id="ARBA00022833"/>
    </source>
</evidence>
<dbReference type="GO" id="GO:0046872">
    <property type="term" value="F:metal ion binding"/>
    <property type="evidence" value="ECO:0007669"/>
    <property type="project" value="UniProtKB-KW"/>
</dbReference>
<dbReference type="PANTHER" id="PTHR12553:SF49">
    <property type="entry name" value="ZINC PHOSPHODIESTERASE ELAC PROTEIN 2"/>
    <property type="match status" value="1"/>
</dbReference>
<dbReference type="AlphaFoldDB" id="A0AAD8H8M3"/>
<accession>A0AAD8H8M3</accession>
<evidence type="ECO:0000256" key="6">
    <source>
        <dbReference type="ARBA" id="ARBA00022801"/>
    </source>
</evidence>
<keyword evidence="3" id="KW-0540">Nuclease</keyword>
<reference evidence="8" key="2">
    <citation type="submission" date="2023-05" db="EMBL/GenBank/DDBJ databases">
        <authorList>
            <person name="Schelkunov M.I."/>
        </authorList>
    </citation>
    <scope>NUCLEOTIDE SEQUENCE</scope>
    <source>
        <strain evidence="8">Hsosn_3</strain>
        <tissue evidence="8">Leaf</tissue>
    </source>
</reference>